<dbReference type="SUPFAM" id="SSF51735">
    <property type="entry name" value="NAD(P)-binding Rossmann-fold domains"/>
    <property type="match status" value="1"/>
</dbReference>
<reference evidence="3" key="1">
    <citation type="journal article" date="2019" name="Int. J. Syst. Evol. Microbiol.">
        <title>The Global Catalogue of Microorganisms (GCM) 10K type strain sequencing project: providing services to taxonomists for standard genome sequencing and annotation.</title>
        <authorList>
            <consortium name="The Broad Institute Genomics Platform"/>
            <consortium name="The Broad Institute Genome Sequencing Center for Infectious Disease"/>
            <person name="Wu L."/>
            <person name="Ma J."/>
        </authorList>
    </citation>
    <scope>NUCLEOTIDE SEQUENCE [LARGE SCALE GENOMIC DNA]</scope>
    <source>
        <strain evidence="3">TBRC 1276</strain>
    </source>
</reference>
<evidence type="ECO:0000313" key="2">
    <source>
        <dbReference type="EMBL" id="MFC4008367.1"/>
    </source>
</evidence>
<dbReference type="InterPro" id="IPR036291">
    <property type="entry name" value="NAD(P)-bd_dom_sf"/>
</dbReference>
<proteinExistence type="predicted"/>
<dbReference type="Gene3D" id="3.40.50.720">
    <property type="entry name" value="NAD(P)-binding Rossmann-like Domain"/>
    <property type="match status" value="1"/>
</dbReference>
<evidence type="ECO:0008006" key="4">
    <source>
        <dbReference type="Google" id="ProtNLM"/>
    </source>
</evidence>
<protein>
    <recommendedName>
        <fullName evidence="4">SDR family NAD(P)-dependent oxidoreductase</fullName>
    </recommendedName>
</protein>
<evidence type="ECO:0000256" key="1">
    <source>
        <dbReference type="ARBA" id="ARBA00023002"/>
    </source>
</evidence>
<name>A0ABV8G7Q1_9ACTN</name>
<comment type="caution">
    <text evidence="2">The sequence shown here is derived from an EMBL/GenBank/DDBJ whole genome shotgun (WGS) entry which is preliminary data.</text>
</comment>
<evidence type="ECO:0000313" key="3">
    <source>
        <dbReference type="Proteomes" id="UP001595851"/>
    </source>
</evidence>
<keyword evidence="3" id="KW-1185">Reference proteome</keyword>
<organism evidence="2 3">
    <name type="scientific">Nonomuraea purpurea</name>
    <dbReference type="NCBI Taxonomy" id="1849276"/>
    <lineage>
        <taxon>Bacteria</taxon>
        <taxon>Bacillati</taxon>
        <taxon>Actinomycetota</taxon>
        <taxon>Actinomycetes</taxon>
        <taxon>Streptosporangiales</taxon>
        <taxon>Streptosporangiaceae</taxon>
        <taxon>Nonomuraea</taxon>
    </lineage>
</organism>
<gene>
    <name evidence="2" type="ORF">ACFOY2_14140</name>
</gene>
<dbReference type="PANTHER" id="PTHR43157">
    <property type="entry name" value="PHOSPHATIDYLINOSITOL-GLYCAN BIOSYNTHESIS CLASS F PROTEIN-RELATED"/>
    <property type="match status" value="1"/>
</dbReference>
<dbReference type="Proteomes" id="UP001595851">
    <property type="component" value="Unassembled WGS sequence"/>
</dbReference>
<dbReference type="RefSeq" id="WP_379528433.1">
    <property type="nucleotide sequence ID" value="NZ_JBHSBI010000006.1"/>
</dbReference>
<sequence length="154" mass="16467">MGHADPLDGVGAPGGLVGRRYLGWTFSPYNHTKTMTMAMTLRLARELEGSAVTANVIYPGHGHTPMNKATSIGAFPLLYRPIAPLLLKVVAPLLLSNISKPARSSIYAASSAELKGVTGVYVDDKCRRRPLPGSALDPANQQAVWDLCVRLSRG</sequence>
<dbReference type="PANTHER" id="PTHR43157:SF31">
    <property type="entry name" value="PHOSPHATIDYLINOSITOL-GLYCAN BIOSYNTHESIS CLASS F PROTEIN"/>
    <property type="match status" value="1"/>
</dbReference>
<accession>A0ABV8G7Q1</accession>
<keyword evidence="1" id="KW-0560">Oxidoreductase</keyword>
<dbReference type="EMBL" id="JBHSBI010000006">
    <property type="protein sequence ID" value="MFC4008367.1"/>
    <property type="molecule type" value="Genomic_DNA"/>
</dbReference>